<dbReference type="SUPFAM" id="SSF89260">
    <property type="entry name" value="Collagen-binding domain"/>
    <property type="match status" value="1"/>
</dbReference>
<dbReference type="Gene3D" id="2.60.40.10">
    <property type="entry name" value="Immunoglobulins"/>
    <property type="match status" value="1"/>
</dbReference>
<protein>
    <recommendedName>
        <fullName evidence="1">IPT/TIG domain-containing protein</fullName>
    </recommendedName>
</protein>
<dbReference type="InterPro" id="IPR013783">
    <property type="entry name" value="Ig-like_fold"/>
</dbReference>
<feature type="domain" description="IPT/TIG" evidence="1">
    <location>
        <begin position="47"/>
        <end position="121"/>
    </location>
</feature>
<name>A0A1D7UYL1_9LEPT</name>
<dbReference type="PROSITE" id="PS51257">
    <property type="entry name" value="PROKAR_LIPOPROTEIN"/>
    <property type="match status" value="1"/>
</dbReference>
<reference evidence="2 3" key="1">
    <citation type="submission" date="2016-04" db="EMBL/GenBank/DDBJ databases">
        <title>Complete genome seqeunce of Leptospira alstonii serovar Room22.</title>
        <authorList>
            <person name="Nally J.E."/>
            <person name="Bayles D.O."/>
            <person name="Hurley D."/>
            <person name="Fanning S."/>
            <person name="McMahon B.J."/>
            <person name="Arent Z."/>
        </authorList>
    </citation>
    <scope>NUCLEOTIDE SEQUENCE [LARGE SCALE GENOMIC DNA]</scope>
    <source>
        <strain evidence="2 3">GWTS #1</strain>
    </source>
</reference>
<dbReference type="Pfam" id="PF01833">
    <property type="entry name" value="TIG"/>
    <property type="match status" value="1"/>
</dbReference>
<dbReference type="SUPFAM" id="SSF81296">
    <property type="entry name" value="E set domains"/>
    <property type="match status" value="1"/>
</dbReference>
<accession>A0A1D7UYL1</accession>
<dbReference type="InterPro" id="IPR002909">
    <property type="entry name" value="IPT_dom"/>
</dbReference>
<dbReference type="Proteomes" id="UP000094197">
    <property type="component" value="Chromosome 1"/>
</dbReference>
<dbReference type="AlphaFoldDB" id="A0A1D7UYL1"/>
<evidence type="ECO:0000313" key="3">
    <source>
        <dbReference type="Proteomes" id="UP000094197"/>
    </source>
</evidence>
<dbReference type="OrthoDB" id="345027at2"/>
<proteinExistence type="predicted"/>
<dbReference type="KEGG" id="laj:A0128_12875"/>
<sequence length="328" mass="34747">MKKIIALIQTAILLIFLSGCKKGGSGDDTTSFITLFAILNSENVADFYPELGIPGSMTTITGSDFSGSASQYAVTIKDTNATGINLVNSNTLTFTMPTLSGISENTTVPIVISKSGSNLISKTIRYRPAPVITLNQPNTLVGRVSSKDVSAFYTFTAPSTGDHIINVFGYQGANLDLYYYSSPTSVSTTLATGVGSDSEFEKVNLTAGTYIVQIKFVSGALATNFKTHIANGAITPVSTSNEIDTQRRCYDFMGTGTTSNVANGCASVNAAEIANRTGRCTYPSSSGLTTRSYYSIGGFGFDPFYAEQTCTQDGFDSPNPSKAIFQSF</sequence>
<dbReference type="EMBL" id="CP015217">
    <property type="protein sequence ID" value="AOP34667.1"/>
    <property type="molecule type" value="Genomic_DNA"/>
</dbReference>
<dbReference type="InterPro" id="IPR014756">
    <property type="entry name" value="Ig_E-set"/>
</dbReference>
<dbReference type="RefSeq" id="WP_069607892.1">
    <property type="nucleotide sequence ID" value="NZ_CP015217.1"/>
</dbReference>
<organism evidence="2 3">
    <name type="scientific">Leptospira tipperaryensis</name>
    <dbReference type="NCBI Taxonomy" id="2564040"/>
    <lineage>
        <taxon>Bacteria</taxon>
        <taxon>Pseudomonadati</taxon>
        <taxon>Spirochaetota</taxon>
        <taxon>Spirochaetia</taxon>
        <taxon>Leptospirales</taxon>
        <taxon>Leptospiraceae</taxon>
        <taxon>Leptospira</taxon>
    </lineage>
</organism>
<evidence type="ECO:0000259" key="1">
    <source>
        <dbReference type="Pfam" id="PF01833"/>
    </source>
</evidence>
<keyword evidence="3" id="KW-1185">Reference proteome</keyword>
<dbReference type="Gene3D" id="2.60.120.380">
    <property type="match status" value="1"/>
</dbReference>
<gene>
    <name evidence="2" type="ORF">A0128_12875</name>
</gene>
<evidence type="ECO:0000313" key="2">
    <source>
        <dbReference type="EMBL" id="AOP34667.1"/>
    </source>
</evidence>